<dbReference type="FunFam" id="3.40.140.10:FF:000008">
    <property type="entry name" value="Cytidine deaminase"/>
    <property type="match status" value="1"/>
</dbReference>
<feature type="domain" description="CMP/dCMP-type deaminase" evidence="16">
    <location>
        <begin position="23"/>
        <end position="149"/>
    </location>
</feature>
<dbReference type="GO" id="GO:0008270">
    <property type="term" value="F:zinc ion binding"/>
    <property type="evidence" value="ECO:0007669"/>
    <property type="project" value="UniProtKB-UniRule"/>
</dbReference>
<comment type="similarity">
    <text evidence="3 15">Belongs to the cytidine and deoxycytidylate deaminase family.</text>
</comment>
<feature type="binding site" evidence="13">
    <location>
        <begin position="64"/>
        <end position="70"/>
    </location>
    <ligand>
        <name>substrate</name>
    </ligand>
</feature>
<dbReference type="GO" id="GO:0042802">
    <property type="term" value="F:identical protein binding"/>
    <property type="evidence" value="ECO:0007669"/>
    <property type="project" value="UniProtKB-ARBA"/>
</dbReference>
<feature type="binding site" evidence="14">
    <location>
        <position position="75"/>
    </location>
    <ligand>
        <name>Zn(2+)</name>
        <dbReference type="ChEBI" id="CHEBI:29105"/>
        <note>catalytic</note>
    </ligand>
</feature>
<accession>J7IVS1</accession>
<comment type="function">
    <text evidence="2 15">This enzyme scavenges exogenous and endogenous cytidine and 2'-deoxycytidine for UMP synthesis.</text>
</comment>
<dbReference type="eggNOG" id="COG0295">
    <property type="taxonomic scope" value="Bacteria"/>
</dbReference>
<dbReference type="GO" id="GO:0055086">
    <property type="term" value="P:nucleobase-containing small molecule metabolic process"/>
    <property type="evidence" value="ECO:0007669"/>
    <property type="project" value="UniProtKB-ARBA"/>
</dbReference>
<dbReference type="KEGG" id="dmi:Desmer_3989"/>
<dbReference type="InterPro" id="IPR050202">
    <property type="entry name" value="Cyt/Deoxycyt_deaminase"/>
</dbReference>
<keyword evidence="18" id="KW-1185">Reference proteome</keyword>
<evidence type="ECO:0000256" key="4">
    <source>
        <dbReference type="ARBA" id="ARBA00012783"/>
    </source>
</evidence>
<dbReference type="AlphaFoldDB" id="J7IVS1"/>
<feature type="binding site" evidence="14">
    <location>
        <position position="111"/>
    </location>
    <ligand>
        <name>Zn(2+)</name>
        <dbReference type="ChEBI" id="CHEBI:29105"/>
        <note>catalytic</note>
    </ligand>
</feature>
<dbReference type="HOGENOM" id="CLU_097262_1_2_9"/>
<keyword evidence="6 14" id="KW-0479">Metal-binding</keyword>
<evidence type="ECO:0000256" key="9">
    <source>
        <dbReference type="ARBA" id="ARBA00032005"/>
    </source>
</evidence>
<dbReference type="GO" id="GO:0072527">
    <property type="term" value="P:pyrimidine-containing compound metabolic process"/>
    <property type="evidence" value="ECO:0007669"/>
    <property type="project" value="UniProtKB-ARBA"/>
</dbReference>
<dbReference type="EC" id="3.5.4.5" evidence="4 15"/>
<dbReference type="EMBL" id="CP003629">
    <property type="protein sequence ID" value="AFQ45820.1"/>
    <property type="molecule type" value="Genomic_DNA"/>
</dbReference>
<reference evidence="17 18" key="1">
    <citation type="journal article" date="2012" name="J. Bacteriol.">
        <title>Complete genome sequences of Desulfosporosinus orientis DSM765T, Desulfosporosinus youngiae DSM17734T, Desulfosporosinus meridiei DSM13257T, and Desulfosporosinus acidiphilus DSM22704T.</title>
        <authorList>
            <person name="Pester M."/>
            <person name="Brambilla E."/>
            <person name="Alazard D."/>
            <person name="Rattei T."/>
            <person name="Weinmaier T."/>
            <person name="Han J."/>
            <person name="Lucas S."/>
            <person name="Lapidus A."/>
            <person name="Cheng J.F."/>
            <person name="Goodwin L."/>
            <person name="Pitluck S."/>
            <person name="Peters L."/>
            <person name="Ovchinnikova G."/>
            <person name="Teshima H."/>
            <person name="Detter J.C."/>
            <person name="Han C.S."/>
            <person name="Tapia R."/>
            <person name="Land M.L."/>
            <person name="Hauser L."/>
            <person name="Kyrpides N.C."/>
            <person name="Ivanova N.N."/>
            <person name="Pagani I."/>
            <person name="Huntmann M."/>
            <person name="Wei C.L."/>
            <person name="Davenport K.W."/>
            <person name="Daligault H."/>
            <person name="Chain P.S."/>
            <person name="Chen A."/>
            <person name="Mavromatis K."/>
            <person name="Markowitz V."/>
            <person name="Szeto E."/>
            <person name="Mikhailova N."/>
            <person name="Pati A."/>
            <person name="Wagner M."/>
            <person name="Woyke T."/>
            <person name="Ollivier B."/>
            <person name="Klenk H.P."/>
            <person name="Spring S."/>
            <person name="Loy A."/>
        </authorList>
    </citation>
    <scope>NUCLEOTIDE SEQUENCE [LARGE SCALE GENOMIC DNA]</scope>
    <source>
        <strain evidence="18">ATCC BAA-275 / DSM 13257 / NCIMB 13706 / S10</strain>
    </source>
</reference>
<dbReference type="CDD" id="cd01283">
    <property type="entry name" value="cytidine_deaminase"/>
    <property type="match status" value="1"/>
</dbReference>
<dbReference type="GO" id="GO:0004126">
    <property type="term" value="F:cytidine deaminase activity"/>
    <property type="evidence" value="ECO:0007669"/>
    <property type="project" value="UniProtKB-UniRule"/>
</dbReference>
<dbReference type="RefSeq" id="WP_014904729.1">
    <property type="nucleotide sequence ID" value="NC_018515.1"/>
</dbReference>
<dbReference type="InterPro" id="IPR016192">
    <property type="entry name" value="APOBEC/CMP_deaminase_Zn-bd"/>
</dbReference>
<proteinExistence type="inferred from homology"/>
<comment type="catalytic activity">
    <reaction evidence="10 15">
        <text>2'-deoxycytidine + H2O + H(+) = 2'-deoxyuridine + NH4(+)</text>
        <dbReference type="Rhea" id="RHEA:13433"/>
        <dbReference type="ChEBI" id="CHEBI:15377"/>
        <dbReference type="ChEBI" id="CHEBI:15378"/>
        <dbReference type="ChEBI" id="CHEBI:15698"/>
        <dbReference type="ChEBI" id="CHEBI:16450"/>
        <dbReference type="ChEBI" id="CHEBI:28938"/>
        <dbReference type="EC" id="3.5.4.5"/>
    </reaction>
</comment>
<dbReference type="PANTHER" id="PTHR11644">
    <property type="entry name" value="CYTIDINE DEAMINASE"/>
    <property type="match status" value="1"/>
</dbReference>
<comment type="catalytic activity">
    <reaction evidence="11 15">
        <text>cytidine + H2O + H(+) = uridine + NH4(+)</text>
        <dbReference type="Rhea" id="RHEA:16069"/>
        <dbReference type="ChEBI" id="CHEBI:15377"/>
        <dbReference type="ChEBI" id="CHEBI:15378"/>
        <dbReference type="ChEBI" id="CHEBI:16704"/>
        <dbReference type="ChEBI" id="CHEBI:17562"/>
        <dbReference type="ChEBI" id="CHEBI:28938"/>
        <dbReference type="EC" id="3.5.4.5"/>
    </reaction>
</comment>
<dbReference type="PROSITE" id="PS00903">
    <property type="entry name" value="CYT_DCMP_DEAMINASES_1"/>
    <property type="match status" value="1"/>
</dbReference>
<dbReference type="NCBIfam" id="TIGR01354">
    <property type="entry name" value="cyt_deam_tetra"/>
    <property type="match status" value="1"/>
</dbReference>
<dbReference type="GO" id="GO:0005829">
    <property type="term" value="C:cytosol"/>
    <property type="evidence" value="ECO:0007669"/>
    <property type="project" value="TreeGrafter"/>
</dbReference>
<dbReference type="STRING" id="768704.Desmer_3989"/>
<dbReference type="PANTHER" id="PTHR11644:SF2">
    <property type="entry name" value="CYTIDINE DEAMINASE"/>
    <property type="match status" value="1"/>
</dbReference>
<evidence type="ECO:0000256" key="1">
    <source>
        <dbReference type="ARBA" id="ARBA00001947"/>
    </source>
</evidence>
<gene>
    <name evidence="17" type="ordered locus">Desmer_3989</name>
</gene>
<evidence type="ECO:0000256" key="11">
    <source>
        <dbReference type="ARBA" id="ARBA00049558"/>
    </source>
</evidence>
<evidence type="ECO:0000256" key="15">
    <source>
        <dbReference type="RuleBase" id="RU364006"/>
    </source>
</evidence>
<evidence type="ECO:0000256" key="8">
    <source>
        <dbReference type="ARBA" id="ARBA00022833"/>
    </source>
</evidence>
<evidence type="ECO:0000256" key="2">
    <source>
        <dbReference type="ARBA" id="ARBA00003949"/>
    </source>
</evidence>
<name>J7IVS1_DESMD</name>
<dbReference type="PROSITE" id="PS51747">
    <property type="entry name" value="CYT_DCMP_DEAMINASES_2"/>
    <property type="match status" value="1"/>
</dbReference>
<dbReference type="Gene3D" id="3.40.140.10">
    <property type="entry name" value="Cytidine Deaminase, domain 2"/>
    <property type="match status" value="1"/>
</dbReference>
<evidence type="ECO:0000259" key="16">
    <source>
        <dbReference type="PROSITE" id="PS51747"/>
    </source>
</evidence>
<evidence type="ECO:0000256" key="7">
    <source>
        <dbReference type="ARBA" id="ARBA00022801"/>
    </source>
</evidence>
<reference evidence="18" key="2">
    <citation type="submission" date="2012-08" db="EMBL/GenBank/DDBJ databases">
        <title>Finished genome of Desulfosporosinus meridiei DSM 13257.</title>
        <authorList>
            <person name="Huntemann M."/>
            <person name="Wei C.-L."/>
            <person name="Han J."/>
            <person name="Detter J.C."/>
            <person name="Han C."/>
            <person name="Davenport K."/>
            <person name="Daligault H."/>
            <person name="Erkkila T."/>
            <person name="Gu W."/>
            <person name="Munk A.C.C."/>
            <person name="Teshima H."/>
            <person name="Xu Y."/>
            <person name="Chain P."/>
            <person name="Tapia R."/>
            <person name="Chen A."/>
            <person name="Krypides N."/>
            <person name="Mavromatis K."/>
            <person name="Markowitz V."/>
            <person name="Szeto E."/>
            <person name="Ivanova N."/>
            <person name="Mikhailova N."/>
            <person name="Ovchinnikova G."/>
            <person name="Pagani I."/>
            <person name="Pati A."/>
            <person name="Goodwin L."/>
            <person name="Peters L."/>
            <person name="Pitluck S."/>
            <person name="Woyke T."/>
            <person name="Pester M."/>
            <person name="Spring S."/>
            <person name="Ollivier B."/>
            <person name="Rattei T."/>
            <person name="Klenk H.-P."/>
            <person name="Wagner M."/>
            <person name="Loy A."/>
        </authorList>
    </citation>
    <scope>NUCLEOTIDE SEQUENCE [LARGE SCALE GENOMIC DNA]</scope>
    <source>
        <strain evidence="18">ATCC BAA-275 / DSM 13257 / NCIMB 13706 / S10</strain>
    </source>
</reference>
<evidence type="ECO:0000256" key="12">
    <source>
        <dbReference type="PIRSR" id="PIRSR606262-1"/>
    </source>
</evidence>
<feature type="active site" description="Proton donor" evidence="12">
    <location>
        <position position="77"/>
    </location>
</feature>
<evidence type="ECO:0000256" key="10">
    <source>
        <dbReference type="ARBA" id="ARBA00049252"/>
    </source>
</evidence>
<protein>
    <recommendedName>
        <fullName evidence="5 15">Cytidine deaminase</fullName>
        <ecNumber evidence="4 15">3.5.4.5</ecNumber>
    </recommendedName>
    <alternativeName>
        <fullName evidence="9 15">Cytidine aminohydrolase</fullName>
    </alternativeName>
</protein>
<evidence type="ECO:0000313" key="18">
    <source>
        <dbReference type="Proteomes" id="UP000005262"/>
    </source>
</evidence>
<evidence type="ECO:0000256" key="13">
    <source>
        <dbReference type="PIRSR" id="PIRSR606262-2"/>
    </source>
</evidence>
<dbReference type="InterPro" id="IPR002125">
    <property type="entry name" value="CMP_dCMP_dom"/>
</dbReference>
<organism evidence="17 18">
    <name type="scientific">Desulfosporosinus meridiei (strain ATCC BAA-275 / DSM 13257 / KCTC 12902 / NCIMB 13706 / S10)</name>
    <dbReference type="NCBI Taxonomy" id="768704"/>
    <lineage>
        <taxon>Bacteria</taxon>
        <taxon>Bacillati</taxon>
        <taxon>Bacillota</taxon>
        <taxon>Clostridia</taxon>
        <taxon>Eubacteriales</taxon>
        <taxon>Desulfitobacteriaceae</taxon>
        <taxon>Desulfosporosinus</taxon>
    </lineage>
</organism>
<sequence>MNQSQSQLFEKMVNEFKGLLDSDSINELVSKAKAAYENAYVPYSHYPVGSAVLFSSGKIYSGCNVENASYGLTVCAERNAIFQAIAQGEREVKGIAIAVPTDVFPSPCGACRQVIREFAVDCPVILINGKGHVRWTSLKALLPEAFEPEFL</sequence>
<evidence type="ECO:0000256" key="14">
    <source>
        <dbReference type="PIRSR" id="PIRSR606262-3"/>
    </source>
</evidence>
<dbReference type="OrthoDB" id="9795347at2"/>
<dbReference type="NCBIfam" id="NF004064">
    <property type="entry name" value="PRK05578.1"/>
    <property type="match status" value="1"/>
</dbReference>
<dbReference type="Proteomes" id="UP000005262">
    <property type="component" value="Chromosome"/>
</dbReference>
<dbReference type="InterPro" id="IPR016193">
    <property type="entry name" value="Cytidine_deaminase-like"/>
</dbReference>
<dbReference type="InterPro" id="IPR006262">
    <property type="entry name" value="Cyt_deam_tetra"/>
</dbReference>
<dbReference type="Pfam" id="PF00383">
    <property type="entry name" value="dCMP_cyt_deam_1"/>
    <property type="match status" value="1"/>
</dbReference>
<evidence type="ECO:0000256" key="5">
    <source>
        <dbReference type="ARBA" id="ARBA00018266"/>
    </source>
</evidence>
<feature type="binding site" evidence="14">
    <location>
        <position position="108"/>
    </location>
    <ligand>
        <name>Zn(2+)</name>
        <dbReference type="ChEBI" id="CHEBI:29105"/>
        <note>catalytic</note>
    </ligand>
</feature>
<evidence type="ECO:0000313" key="17">
    <source>
        <dbReference type="EMBL" id="AFQ45820.1"/>
    </source>
</evidence>
<evidence type="ECO:0000256" key="6">
    <source>
        <dbReference type="ARBA" id="ARBA00022723"/>
    </source>
</evidence>
<keyword evidence="7 15" id="KW-0378">Hydrolase</keyword>
<evidence type="ECO:0000256" key="3">
    <source>
        <dbReference type="ARBA" id="ARBA00006576"/>
    </source>
</evidence>
<keyword evidence="8 14" id="KW-0862">Zinc</keyword>
<dbReference type="SUPFAM" id="SSF53927">
    <property type="entry name" value="Cytidine deaminase-like"/>
    <property type="match status" value="1"/>
</dbReference>
<comment type="cofactor">
    <cofactor evidence="1 14 15">
        <name>Zn(2+)</name>
        <dbReference type="ChEBI" id="CHEBI:29105"/>
    </cofactor>
</comment>